<dbReference type="SMART" id="SM00331">
    <property type="entry name" value="PP2C_SIG"/>
    <property type="match status" value="1"/>
</dbReference>
<dbReference type="InterPro" id="IPR036457">
    <property type="entry name" value="PPM-type-like_dom_sf"/>
</dbReference>
<dbReference type="SUPFAM" id="SSF81606">
    <property type="entry name" value="PP2C-like"/>
    <property type="match status" value="1"/>
</dbReference>
<dbReference type="Pfam" id="PF07228">
    <property type="entry name" value="SpoIIE"/>
    <property type="match status" value="1"/>
</dbReference>
<dbReference type="EMBL" id="BMPO01000011">
    <property type="protein sequence ID" value="GGK08831.1"/>
    <property type="molecule type" value="Genomic_DNA"/>
</dbReference>
<dbReference type="PANTHER" id="PTHR35801">
    <property type="entry name" value="PHOSPHOSERINE PHOSPHATASE RSBX"/>
    <property type="match status" value="1"/>
</dbReference>
<proteinExistence type="predicted"/>
<feature type="domain" description="PPM-type phosphatase" evidence="1">
    <location>
        <begin position="135"/>
        <end position="323"/>
    </location>
</feature>
<dbReference type="Gene3D" id="3.60.40.10">
    <property type="entry name" value="PPM-type phosphatase domain"/>
    <property type="match status" value="1"/>
</dbReference>
<dbReference type="AlphaFoldDB" id="A0A917Q2Q9"/>
<organism evidence="2 3">
    <name type="scientific">Pseudomonas matsuisoli</name>
    <dbReference type="NCBI Taxonomy" id="1515666"/>
    <lineage>
        <taxon>Bacteria</taxon>
        <taxon>Pseudomonadati</taxon>
        <taxon>Pseudomonadota</taxon>
        <taxon>Gammaproteobacteria</taxon>
        <taxon>Pseudomonadales</taxon>
        <taxon>Pseudomonadaceae</taxon>
        <taxon>Pseudomonas</taxon>
    </lineage>
</organism>
<dbReference type="InterPro" id="IPR001932">
    <property type="entry name" value="PPM-type_phosphatase-like_dom"/>
</dbReference>
<comment type="caution">
    <text evidence="2">The sequence shown here is derived from an EMBL/GenBank/DDBJ whole genome shotgun (WGS) entry which is preliminary data.</text>
</comment>
<reference evidence="2" key="1">
    <citation type="journal article" date="2014" name="Int. J. Syst. Evol. Microbiol.">
        <title>Complete genome sequence of Corynebacterium casei LMG S-19264T (=DSM 44701T), isolated from a smear-ripened cheese.</title>
        <authorList>
            <consortium name="US DOE Joint Genome Institute (JGI-PGF)"/>
            <person name="Walter F."/>
            <person name="Albersmeier A."/>
            <person name="Kalinowski J."/>
            <person name="Ruckert C."/>
        </authorList>
    </citation>
    <scope>NUCLEOTIDE SEQUENCE</scope>
    <source>
        <strain evidence="2">JCM 30078</strain>
    </source>
</reference>
<sequence>MAMSANPLLMVAESAHVDAARRAVVRLAATVTSDETVLGRIAIVVQELAYNLVRHAGHGELLHALNDGVLDIIALDKGPGMTDVRRCLSDDYSTAGTMGAGLGAIQRQSDVFDIYSQPGQGTVVLSRFHLLPKRNEPFLVGAAGTPYPQEEVSGDSWAVKGNRFMICDGLGHGPSAAVASEKAREIFLAYADRFPLDELMENLHQALMSTRGGALSMAEVDPEHGQVSFCGIGNVAGRLLTNDSRSMVSNNGTLGYKIGRIQTFTYPWTPGALLVLNSDGLTSKVGLKDYPGSLLRHPALIAGLLHRDFRRHNDDATVLVIKHA</sequence>
<dbReference type="PANTHER" id="PTHR35801:SF1">
    <property type="entry name" value="PHOSPHOSERINE PHOSPHATASE RSBX"/>
    <property type="match status" value="1"/>
</dbReference>
<dbReference type="SUPFAM" id="SSF55874">
    <property type="entry name" value="ATPase domain of HSP90 chaperone/DNA topoisomerase II/histidine kinase"/>
    <property type="match status" value="1"/>
</dbReference>
<accession>A0A917Q2Q9</accession>
<dbReference type="InterPro" id="IPR039248">
    <property type="entry name" value="Ptase_RsbX"/>
</dbReference>
<dbReference type="Gene3D" id="3.30.565.10">
    <property type="entry name" value="Histidine kinase-like ATPase, C-terminal domain"/>
    <property type="match status" value="1"/>
</dbReference>
<dbReference type="InterPro" id="IPR036890">
    <property type="entry name" value="HATPase_C_sf"/>
</dbReference>
<dbReference type="InterPro" id="IPR003594">
    <property type="entry name" value="HATPase_dom"/>
</dbReference>
<evidence type="ECO:0000313" key="3">
    <source>
        <dbReference type="Proteomes" id="UP000635983"/>
    </source>
</evidence>
<reference evidence="2" key="2">
    <citation type="submission" date="2020-09" db="EMBL/GenBank/DDBJ databases">
        <authorList>
            <person name="Sun Q."/>
            <person name="Ohkuma M."/>
        </authorList>
    </citation>
    <scope>NUCLEOTIDE SEQUENCE</scope>
    <source>
        <strain evidence="2">JCM 30078</strain>
    </source>
</reference>
<evidence type="ECO:0000259" key="1">
    <source>
        <dbReference type="SMART" id="SM00331"/>
    </source>
</evidence>
<gene>
    <name evidence="2" type="ORF">GCM10009304_38620</name>
</gene>
<keyword evidence="3" id="KW-1185">Reference proteome</keyword>
<evidence type="ECO:0000313" key="2">
    <source>
        <dbReference type="EMBL" id="GGK08831.1"/>
    </source>
</evidence>
<name>A0A917Q2Q9_9PSED</name>
<dbReference type="Pfam" id="PF13581">
    <property type="entry name" value="HATPase_c_2"/>
    <property type="match status" value="1"/>
</dbReference>
<protein>
    <submittedName>
        <fullName evidence="2">Transcriptional regulator</fullName>
    </submittedName>
</protein>
<dbReference type="Proteomes" id="UP000635983">
    <property type="component" value="Unassembled WGS sequence"/>
</dbReference>